<evidence type="ECO:0000313" key="4">
    <source>
        <dbReference type="EMBL" id="KAL0955055.1"/>
    </source>
</evidence>
<keyword evidence="5" id="KW-1185">Reference proteome</keyword>
<dbReference type="PANTHER" id="PTHR11552">
    <property type="entry name" value="GLUCOSE-METHANOL-CHOLINE GMC OXIDOREDUCTASE"/>
    <property type="match status" value="1"/>
</dbReference>
<dbReference type="InterPro" id="IPR007867">
    <property type="entry name" value="GMC_OxRtase_C"/>
</dbReference>
<evidence type="ECO:0000313" key="5">
    <source>
        <dbReference type="Proteomes" id="UP001556367"/>
    </source>
</evidence>
<dbReference type="PANTHER" id="PTHR11552:SF78">
    <property type="entry name" value="GLUCOSE-METHANOL-CHOLINE OXIDOREDUCTASE N-TERMINAL DOMAIN-CONTAINING PROTEIN"/>
    <property type="match status" value="1"/>
</dbReference>
<organism evidence="4 5">
    <name type="scientific">Hohenbuehelia grisea</name>
    <dbReference type="NCBI Taxonomy" id="104357"/>
    <lineage>
        <taxon>Eukaryota</taxon>
        <taxon>Fungi</taxon>
        <taxon>Dikarya</taxon>
        <taxon>Basidiomycota</taxon>
        <taxon>Agaricomycotina</taxon>
        <taxon>Agaricomycetes</taxon>
        <taxon>Agaricomycetidae</taxon>
        <taxon>Agaricales</taxon>
        <taxon>Pleurotineae</taxon>
        <taxon>Pleurotaceae</taxon>
        <taxon>Hohenbuehelia</taxon>
    </lineage>
</organism>
<dbReference type="Gene3D" id="3.50.50.60">
    <property type="entry name" value="FAD/NAD(P)-binding domain"/>
    <property type="match status" value="1"/>
</dbReference>
<evidence type="ECO:0000256" key="2">
    <source>
        <dbReference type="ARBA" id="ARBA00010790"/>
    </source>
</evidence>
<evidence type="ECO:0000259" key="3">
    <source>
        <dbReference type="Pfam" id="PF05199"/>
    </source>
</evidence>
<dbReference type="SUPFAM" id="SSF51905">
    <property type="entry name" value="FAD/NAD(P)-binding domain"/>
    <property type="match status" value="1"/>
</dbReference>
<comment type="similarity">
    <text evidence="2">Belongs to the GMC oxidoreductase family.</text>
</comment>
<comment type="caution">
    <text evidence="4">The sequence shown here is derived from an EMBL/GenBank/DDBJ whole genome shotgun (WGS) entry which is preliminary data.</text>
</comment>
<comment type="cofactor">
    <cofactor evidence="1">
        <name>FAD</name>
        <dbReference type="ChEBI" id="CHEBI:57692"/>
    </cofactor>
</comment>
<dbReference type="Gene3D" id="3.30.560.10">
    <property type="entry name" value="Glucose Oxidase, domain 3"/>
    <property type="match status" value="1"/>
</dbReference>
<reference evidence="5" key="1">
    <citation type="submission" date="2024-06" db="EMBL/GenBank/DDBJ databases">
        <title>Multi-omics analyses provide insights into the biosynthesis of the anticancer antibiotic pleurotin in Hohenbuehelia grisea.</title>
        <authorList>
            <person name="Weaver J.A."/>
            <person name="Alberti F."/>
        </authorList>
    </citation>
    <scope>NUCLEOTIDE SEQUENCE [LARGE SCALE GENOMIC DNA]</scope>
    <source>
        <strain evidence="5">T-177</strain>
    </source>
</reference>
<sequence>MASNAIDAGIKLRPNTEDLKDLGPAFESRWNEYFADAPDKPVVWLGIASGHVKPYPVPPRKYLSLGYHTEYAASRGRVCITSGTDPHAPLNFDSGFLTEASDLAILRWAYKFGREIVRRMSFFRGEYPEGHPAFAADSEARCGEVSGPVEMSDPKIKYTAKDDEAIDEWNRRAVETCWHSLGTCAMKPRDDGGVVDNRLNVSGVQNLKVVGMSICKFQGHSEYDKKSTTLRM</sequence>
<feature type="domain" description="Glucose-methanol-choline oxidoreductase C-terminal" evidence="3">
    <location>
        <begin position="74"/>
        <end position="215"/>
    </location>
</feature>
<dbReference type="InterPro" id="IPR012132">
    <property type="entry name" value="GMC_OxRdtase"/>
</dbReference>
<name>A0ABR3JH35_9AGAR</name>
<evidence type="ECO:0000256" key="1">
    <source>
        <dbReference type="ARBA" id="ARBA00001974"/>
    </source>
</evidence>
<proteinExistence type="inferred from homology"/>
<dbReference type="InterPro" id="IPR036188">
    <property type="entry name" value="FAD/NAD-bd_sf"/>
</dbReference>
<protein>
    <recommendedName>
        <fullName evidence="3">Glucose-methanol-choline oxidoreductase C-terminal domain-containing protein</fullName>
    </recommendedName>
</protein>
<dbReference type="SUPFAM" id="SSF54373">
    <property type="entry name" value="FAD-linked reductases, C-terminal domain"/>
    <property type="match status" value="1"/>
</dbReference>
<dbReference type="Pfam" id="PF05199">
    <property type="entry name" value="GMC_oxred_C"/>
    <property type="match status" value="1"/>
</dbReference>
<gene>
    <name evidence="4" type="ORF">HGRIS_003973</name>
</gene>
<dbReference type="Proteomes" id="UP001556367">
    <property type="component" value="Unassembled WGS sequence"/>
</dbReference>
<accession>A0ABR3JH35</accession>
<dbReference type="EMBL" id="JASNQZ010000007">
    <property type="protein sequence ID" value="KAL0955055.1"/>
    <property type="molecule type" value="Genomic_DNA"/>
</dbReference>